<reference evidence="4" key="1">
    <citation type="submission" date="2016-06" db="UniProtKB">
        <authorList>
            <consortium name="WormBaseParasite"/>
        </authorList>
    </citation>
    <scope>IDENTIFICATION</scope>
</reference>
<reference evidence="2 3" key="2">
    <citation type="submission" date="2018-11" db="EMBL/GenBank/DDBJ databases">
        <authorList>
            <consortium name="Pathogen Informatics"/>
        </authorList>
    </citation>
    <scope>NUCLEOTIDE SEQUENCE [LARGE SCALE GENOMIC DNA]</scope>
</reference>
<dbReference type="WBParaSite" id="GPUH_0001937801-mRNA-1">
    <property type="protein sequence ID" value="GPUH_0001937801-mRNA-1"/>
    <property type="gene ID" value="GPUH_0001937801"/>
</dbReference>
<accession>A0A183EEG2</accession>
<organism evidence="4">
    <name type="scientific">Gongylonema pulchrum</name>
    <dbReference type="NCBI Taxonomy" id="637853"/>
    <lineage>
        <taxon>Eukaryota</taxon>
        <taxon>Metazoa</taxon>
        <taxon>Ecdysozoa</taxon>
        <taxon>Nematoda</taxon>
        <taxon>Chromadorea</taxon>
        <taxon>Rhabditida</taxon>
        <taxon>Spirurina</taxon>
        <taxon>Spiruromorpha</taxon>
        <taxon>Spiruroidea</taxon>
        <taxon>Gongylonematidae</taxon>
        <taxon>Gongylonema</taxon>
    </lineage>
</organism>
<sequence length="146" mass="16603">MQIRMRRQSAVPTTSGTEKARIRSRRQSAPPQLRTDIEKLRKKLTKLRETSSLKGEILKEEEISDDENAPEKSILPPPGKVQQTFTQLPEPYRLLDQEKMGQVRKESCSEPTSPVVKSVTELQQVQLASNTGYRGSVVFIDDDDKH</sequence>
<name>A0A183EEG2_9BILA</name>
<dbReference type="Proteomes" id="UP000271098">
    <property type="component" value="Unassembled WGS sequence"/>
</dbReference>
<protein>
    <submittedName>
        <fullName evidence="2 4">Uncharacterized protein</fullName>
    </submittedName>
</protein>
<dbReference type="AlphaFoldDB" id="A0A183EEG2"/>
<evidence type="ECO:0000313" key="4">
    <source>
        <dbReference type="WBParaSite" id="GPUH_0001937801-mRNA-1"/>
    </source>
</evidence>
<dbReference type="EMBL" id="UYRT01088366">
    <property type="protein sequence ID" value="VDN33666.1"/>
    <property type="molecule type" value="Genomic_DNA"/>
</dbReference>
<gene>
    <name evidence="2" type="ORF">GPUH_LOCUS19352</name>
</gene>
<evidence type="ECO:0000313" key="3">
    <source>
        <dbReference type="Proteomes" id="UP000271098"/>
    </source>
</evidence>
<feature type="region of interest" description="Disordered" evidence="1">
    <location>
        <begin position="1"/>
        <end position="35"/>
    </location>
</feature>
<keyword evidence="3" id="KW-1185">Reference proteome</keyword>
<evidence type="ECO:0000256" key="1">
    <source>
        <dbReference type="SAM" id="MobiDB-lite"/>
    </source>
</evidence>
<proteinExistence type="predicted"/>
<evidence type="ECO:0000313" key="2">
    <source>
        <dbReference type="EMBL" id="VDN33666.1"/>
    </source>
</evidence>
<feature type="region of interest" description="Disordered" evidence="1">
    <location>
        <begin position="53"/>
        <end position="84"/>
    </location>
</feature>